<keyword evidence="1" id="KW-0175">Coiled coil</keyword>
<dbReference type="Proteomes" id="UP000076925">
    <property type="component" value="Unassembled WGS sequence"/>
</dbReference>
<evidence type="ECO:0000256" key="1">
    <source>
        <dbReference type="SAM" id="Coils"/>
    </source>
</evidence>
<name>A0A139XHB2_9CYAN</name>
<protein>
    <submittedName>
        <fullName evidence="2">Uncharacterized protein</fullName>
    </submittedName>
</protein>
<dbReference type="EMBL" id="ANNX02000012">
    <property type="protein sequence ID" value="KYC44086.1"/>
    <property type="molecule type" value="Genomic_DNA"/>
</dbReference>
<proteinExistence type="predicted"/>
<accession>A0A139XHB2</accession>
<dbReference type="RefSeq" id="WP_017741388.1">
    <property type="nucleotide sequence ID" value="NZ_KQ976354.1"/>
</dbReference>
<dbReference type="AlphaFoldDB" id="A0A139XHB2"/>
<organism evidence="2 3">
    <name type="scientific">Scytonema hofmannii PCC 7110</name>
    <dbReference type="NCBI Taxonomy" id="128403"/>
    <lineage>
        <taxon>Bacteria</taxon>
        <taxon>Bacillati</taxon>
        <taxon>Cyanobacteriota</taxon>
        <taxon>Cyanophyceae</taxon>
        <taxon>Nostocales</taxon>
        <taxon>Scytonemataceae</taxon>
        <taxon>Scytonema</taxon>
    </lineage>
</organism>
<keyword evidence="3" id="KW-1185">Reference proteome</keyword>
<feature type="coiled-coil region" evidence="1">
    <location>
        <begin position="17"/>
        <end position="87"/>
    </location>
</feature>
<dbReference type="OrthoDB" id="518066at2"/>
<evidence type="ECO:0000313" key="3">
    <source>
        <dbReference type="Proteomes" id="UP000076925"/>
    </source>
</evidence>
<dbReference type="STRING" id="128403.WA1_02795"/>
<gene>
    <name evidence="2" type="ORF">WA1_02795</name>
</gene>
<evidence type="ECO:0000313" key="2">
    <source>
        <dbReference type="EMBL" id="KYC44086.1"/>
    </source>
</evidence>
<comment type="caution">
    <text evidence="2">The sequence shown here is derived from an EMBL/GenBank/DDBJ whole genome shotgun (WGS) entry which is preliminary data.</text>
</comment>
<reference evidence="2 3" key="1">
    <citation type="journal article" date="2013" name="Genome Biol. Evol.">
        <title>Genomes of Stigonematalean cyanobacteria (subsection V) and the evolution of oxygenic photosynthesis from prokaryotes to plastids.</title>
        <authorList>
            <person name="Dagan T."/>
            <person name="Roettger M."/>
            <person name="Stucken K."/>
            <person name="Landan G."/>
            <person name="Koch R."/>
            <person name="Major P."/>
            <person name="Gould S.B."/>
            <person name="Goremykin V.V."/>
            <person name="Rippka R."/>
            <person name="Tandeau de Marsac N."/>
            <person name="Gugger M."/>
            <person name="Lockhart P.J."/>
            <person name="Allen J.F."/>
            <person name="Brune I."/>
            <person name="Maus I."/>
            <person name="Puhler A."/>
            <person name="Martin W.F."/>
        </authorList>
    </citation>
    <scope>NUCLEOTIDE SEQUENCE [LARGE SCALE GENOMIC DNA]</scope>
    <source>
        <strain evidence="2 3">PCC 7110</strain>
    </source>
</reference>
<sequence>MPLLEKDKAVIVDEIIKDDIKQQKNNINEIIKKLEENFQSKDIQLQDLEFLDFQREIIKLRKALDKVASIQNKVSDLEDDIENQIKAQEKIYYDIYKILDLIKERYREFFPDKLIDNLEDLKNRFGWKRGLLNAGLLLHESTRLSKLNYQSGAEKYYKALVLLLQSLEKYYLGSSTHEIEVIKKLASEVIEREKTIKRREDKKEKYHTLLRKLLNVSKSILWEIENQQNKNKPTVQDLLTFLEKSPKWIGDDFEECLEYINEVRRQ</sequence>